<keyword evidence="8" id="KW-0539">Nucleus</keyword>
<feature type="compositionally biased region" description="Low complexity" evidence="10">
    <location>
        <begin position="109"/>
        <end position="127"/>
    </location>
</feature>
<dbReference type="OMA" id="VVGSCHE"/>
<feature type="region of interest" description="Disordered" evidence="10">
    <location>
        <begin position="266"/>
        <end position="358"/>
    </location>
</feature>
<keyword evidence="4 9" id="KW-0863">Zinc-finger</keyword>
<evidence type="ECO:0000313" key="13">
    <source>
        <dbReference type="Proteomes" id="UP000807115"/>
    </source>
</evidence>
<dbReference type="SUPFAM" id="SSF57667">
    <property type="entry name" value="beta-beta-alpha zinc fingers"/>
    <property type="match status" value="1"/>
</dbReference>
<feature type="compositionally biased region" description="Acidic residues" evidence="10">
    <location>
        <begin position="1"/>
        <end position="21"/>
    </location>
</feature>
<keyword evidence="6" id="KW-0805">Transcription regulation</keyword>
<dbReference type="Proteomes" id="UP000807115">
    <property type="component" value="Chromosome 1"/>
</dbReference>
<evidence type="ECO:0000256" key="3">
    <source>
        <dbReference type="ARBA" id="ARBA00022737"/>
    </source>
</evidence>
<dbReference type="SMART" id="SM00355">
    <property type="entry name" value="ZnF_C2H2"/>
    <property type="match status" value="2"/>
</dbReference>
<dbReference type="InterPro" id="IPR013087">
    <property type="entry name" value="Znf_C2H2_type"/>
</dbReference>
<evidence type="ECO:0000256" key="8">
    <source>
        <dbReference type="ARBA" id="ARBA00023242"/>
    </source>
</evidence>
<dbReference type="GO" id="GO:0005634">
    <property type="term" value="C:nucleus"/>
    <property type="evidence" value="ECO:0007669"/>
    <property type="project" value="UniProtKB-SubCell"/>
</dbReference>
<name>A0A921RYG3_SORBI</name>
<proteinExistence type="predicted"/>
<keyword evidence="2" id="KW-0479">Metal-binding</keyword>
<dbReference type="EMBL" id="CM027680">
    <property type="protein sequence ID" value="KAG0548046.1"/>
    <property type="molecule type" value="Genomic_DNA"/>
</dbReference>
<evidence type="ECO:0000256" key="1">
    <source>
        <dbReference type="ARBA" id="ARBA00004123"/>
    </source>
</evidence>
<feature type="region of interest" description="Disordered" evidence="10">
    <location>
        <begin position="1"/>
        <end position="172"/>
    </location>
</feature>
<reference evidence="12" key="2">
    <citation type="submission" date="2020-10" db="EMBL/GenBank/DDBJ databases">
        <authorList>
            <person name="Cooper E.A."/>
            <person name="Brenton Z.W."/>
            <person name="Flinn B.S."/>
            <person name="Jenkins J."/>
            <person name="Shu S."/>
            <person name="Flowers D."/>
            <person name="Luo F."/>
            <person name="Wang Y."/>
            <person name="Xia P."/>
            <person name="Barry K."/>
            <person name="Daum C."/>
            <person name="Lipzen A."/>
            <person name="Yoshinaga Y."/>
            <person name="Schmutz J."/>
            <person name="Saski C."/>
            <person name="Vermerris W."/>
            <person name="Kresovich S."/>
        </authorList>
    </citation>
    <scope>NUCLEOTIDE SEQUENCE</scope>
</reference>
<evidence type="ECO:0000256" key="2">
    <source>
        <dbReference type="ARBA" id="ARBA00022723"/>
    </source>
</evidence>
<evidence type="ECO:0000256" key="4">
    <source>
        <dbReference type="ARBA" id="ARBA00022771"/>
    </source>
</evidence>
<evidence type="ECO:0000256" key="10">
    <source>
        <dbReference type="SAM" id="MobiDB-lite"/>
    </source>
</evidence>
<evidence type="ECO:0000313" key="12">
    <source>
        <dbReference type="EMBL" id="KAG0548046.1"/>
    </source>
</evidence>
<protein>
    <recommendedName>
        <fullName evidence="11">C2H2-type domain-containing protein</fullName>
    </recommendedName>
</protein>
<keyword evidence="5" id="KW-0862">Zinc</keyword>
<feature type="compositionally biased region" description="Basic and acidic residues" evidence="10">
    <location>
        <begin position="339"/>
        <end position="352"/>
    </location>
</feature>
<comment type="caution">
    <text evidence="12">The sequence shown here is derived from an EMBL/GenBank/DDBJ whole genome shotgun (WGS) entry which is preliminary data.</text>
</comment>
<organism evidence="12 13">
    <name type="scientific">Sorghum bicolor</name>
    <name type="common">Sorghum</name>
    <name type="synonym">Sorghum vulgare</name>
    <dbReference type="NCBI Taxonomy" id="4558"/>
    <lineage>
        <taxon>Eukaryota</taxon>
        <taxon>Viridiplantae</taxon>
        <taxon>Streptophyta</taxon>
        <taxon>Embryophyta</taxon>
        <taxon>Tracheophyta</taxon>
        <taxon>Spermatophyta</taxon>
        <taxon>Magnoliopsida</taxon>
        <taxon>Liliopsida</taxon>
        <taxon>Poales</taxon>
        <taxon>Poaceae</taxon>
        <taxon>PACMAD clade</taxon>
        <taxon>Panicoideae</taxon>
        <taxon>Andropogonodae</taxon>
        <taxon>Andropogoneae</taxon>
        <taxon>Sorghinae</taxon>
        <taxon>Sorghum</taxon>
    </lineage>
</organism>
<evidence type="ECO:0000256" key="6">
    <source>
        <dbReference type="ARBA" id="ARBA00023015"/>
    </source>
</evidence>
<sequence length="442" mass="45748">MVAIEEQDDYYSDSDSDDEDVDRYVFLARQPAPPAGRHAEDDDRDASSASDDDDGDGTAGEEESEGGVRKTTKKRPLGREILADGDAPPPTKKARLELIVASPLAAQTPPSGSESSSSPRTGESGSEGSHEKAHERRAPKEKGEAKNATKKKRAACGKRSRSSGGEADGDRDDVAAAAAAKTAGASSGATATSGRFPCSLCDRCFDSHQALGGHVLGHRKRTKIAIAAGAILDVVDVAGEESAAVEVTEEAAKSIVQADKKDLVAARRGKANGDGSSSDEGNTVDDAAEHGNEDVDRARHKRQRKVHGKGNGGGVRDPVFAGSHDDANGDDAFGVSGHGFKDGNSRSDDGKIDIGTASPNRKVVGAGTCHEGANGNGNVCRTRYKCKVCGTECLTGRALGGHMRKHRKRALVGGGGGGEDRSPSPASDDDCQIPLAQLFGAD</sequence>
<feature type="compositionally biased region" description="Basic and acidic residues" evidence="10">
    <location>
        <begin position="128"/>
        <end position="147"/>
    </location>
</feature>
<dbReference type="PROSITE" id="PS00028">
    <property type="entry name" value="ZINC_FINGER_C2H2_1"/>
    <property type="match status" value="2"/>
</dbReference>
<keyword evidence="3" id="KW-0677">Repeat</keyword>
<dbReference type="PANTHER" id="PTHR26374">
    <property type="entry name" value="ZINC FINGER PROTEIN ZAT5"/>
    <property type="match status" value="1"/>
</dbReference>
<accession>A0A921RYG3</accession>
<dbReference type="Pfam" id="PF13912">
    <property type="entry name" value="zf-C2H2_6"/>
    <property type="match status" value="2"/>
</dbReference>
<keyword evidence="7" id="KW-0804">Transcription</keyword>
<feature type="compositionally biased region" description="Basic and acidic residues" evidence="10">
    <location>
        <begin position="287"/>
        <end position="297"/>
    </location>
</feature>
<evidence type="ECO:0000256" key="9">
    <source>
        <dbReference type="PROSITE-ProRule" id="PRU00042"/>
    </source>
</evidence>
<feature type="region of interest" description="Disordered" evidence="10">
    <location>
        <begin position="405"/>
        <end position="433"/>
    </location>
</feature>
<dbReference type="AlphaFoldDB" id="A0A921RYG3"/>
<feature type="compositionally biased region" description="Acidic residues" evidence="10">
    <location>
        <begin position="50"/>
        <end position="65"/>
    </location>
</feature>
<dbReference type="InterPro" id="IPR036236">
    <property type="entry name" value="Znf_C2H2_sf"/>
</dbReference>
<evidence type="ECO:0000256" key="7">
    <source>
        <dbReference type="ARBA" id="ARBA00023163"/>
    </source>
</evidence>
<feature type="compositionally biased region" description="Basic residues" evidence="10">
    <location>
        <begin position="298"/>
        <end position="308"/>
    </location>
</feature>
<dbReference type="PANTHER" id="PTHR26374:SF399">
    <property type="entry name" value="OS03G0698300 PROTEIN"/>
    <property type="match status" value="1"/>
</dbReference>
<comment type="subcellular location">
    <subcellularLocation>
        <location evidence="1">Nucleus</location>
    </subcellularLocation>
</comment>
<evidence type="ECO:0000259" key="11">
    <source>
        <dbReference type="PROSITE" id="PS50157"/>
    </source>
</evidence>
<reference evidence="12" key="1">
    <citation type="journal article" date="2019" name="BMC Genomics">
        <title>A new reference genome for Sorghum bicolor reveals high levels of sequence similarity between sweet and grain genotypes: implications for the genetics of sugar metabolism.</title>
        <authorList>
            <person name="Cooper E.A."/>
            <person name="Brenton Z.W."/>
            <person name="Flinn B.S."/>
            <person name="Jenkins J."/>
            <person name="Shu S."/>
            <person name="Flowers D."/>
            <person name="Luo F."/>
            <person name="Wang Y."/>
            <person name="Xia P."/>
            <person name="Barry K."/>
            <person name="Daum C."/>
            <person name="Lipzen A."/>
            <person name="Yoshinaga Y."/>
            <person name="Schmutz J."/>
            <person name="Saski C."/>
            <person name="Vermerris W."/>
            <person name="Kresovich S."/>
        </authorList>
    </citation>
    <scope>NUCLEOTIDE SEQUENCE</scope>
</reference>
<dbReference type="PROSITE" id="PS50157">
    <property type="entry name" value="ZINC_FINGER_C2H2_2"/>
    <property type="match status" value="1"/>
</dbReference>
<feature type="domain" description="C2H2-type" evidence="11">
    <location>
        <begin position="196"/>
        <end position="223"/>
    </location>
</feature>
<feature type="compositionally biased region" description="Basic residues" evidence="10">
    <location>
        <begin position="148"/>
        <end position="161"/>
    </location>
</feature>
<gene>
    <name evidence="12" type="ORF">BDA96_01G132900</name>
</gene>
<dbReference type="GO" id="GO:0008270">
    <property type="term" value="F:zinc ion binding"/>
    <property type="evidence" value="ECO:0007669"/>
    <property type="project" value="UniProtKB-KW"/>
</dbReference>
<evidence type="ECO:0000256" key="5">
    <source>
        <dbReference type="ARBA" id="ARBA00022833"/>
    </source>
</evidence>
<dbReference type="Gramene" id="EER93619">
    <property type="protein sequence ID" value="EER93619"/>
    <property type="gene ID" value="SORBI_3001G127600"/>
</dbReference>